<reference evidence="5" key="1">
    <citation type="submission" date="2025-08" db="UniProtKB">
        <authorList>
            <consortium name="RefSeq"/>
        </authorList>
    </citation>
    <scope>IDENTIFICATION</scope>
    <source>
        <tissue evidence="5">Tentacle</tissue>
    </source>
</reference>
<dbReference type="InParanoid" id="A0A6P8I8M8"/>
<feature type="region of interest" description="Disordered" evidence="1">
    <location>
        <begin position="1"/>
        <end position="26"/>
    </location>
</feature>
<dbReference type="GeneID" id="116299837"/>
<keyword evidence="2" id="KW-0472">Membrane</keyword>
<evidence type="ECO:0000259" key="3">
    <source>
        <dbReference type="Pfam" id="PF00487"/>
    </source>
</evidence>
<proteinExistence type="predicted"/>
<feature type="domain" description="Fatty acid desaturase" evidence="3">
    <location>
        <begin position="82"/>
        <end position="327"/>
    </location>
</feature>
<accession>A0A6P8I8M8</accession>
<evidence type="ECO:0000256" key="2">
    <source>
        <dbReference type="SAM" id="Phobius"/>
    </source>
</evidence>
<keyword evidence="2" id="KW-1133">Transmembrane helix</keyword>
<dbReference type="RefSeq" id="XP_031564413.1">
    <property type="nucleotide sequence ID" value="XM_031708553.1"/>
</dbReference>
<dbReference type="InterPro" id="IPR005804">
    <property type="entry name" value="FA_desaturase_dom"/>
</dbReference>
<dbReference type="KEGG" id="aten:116299837"/>
<dbReference type="FunCoup" id="A0A6P8I8M8">
    <property type="interactions" value="40"/>
</dbReference>
<evidence type="ECO:0000313" key="4">
    <source>
        <dbReference type="Proteomes" id="UP000515163"/>
    </source>
</evidence>
<sequence>MQQPSKRKCSENTGPEDSTLHNSQDSSRLKIPSLAHLNTLVKKEIEKSSWWELYGFDIAITGAAIAVLPFGYLLLGQGSTLLFIIGFFIIGYIHSLLTVKVAHAAVHNAFMGSSPFWNKIISVFCIEFWGGLTERGAQETHIKYHHPYTNVISLGDSSSWKVPVLDRYTYLFFAPILLPLIYPLVTIDLLGKRWLDIARVFFLSMMGYCLQLWLFLNLSGLSFGAALLCVIFVRSVYAIPYIHVNVFQHIGLPMYDPNKKPSNRLLQMATSVLNLPRNPFLDYNFGHSIVSCHVEHHLFPRLSDNMCLKVKPLVSQYLKSHGLPYNEDTYQSRLKMFFNQYEELMVQAPPITELVGIQ</sequence>
<feature type="transmembrane region" description="Helical" evidence="2">
    <location>
        <begin position="53"/>
        <end position="75"/>
    </location>
</feature>
<evidence type="ECO:0000313" key="5">
    <source>
        <dbReference type="RefSeq" id="XP_031564413.1"/>
    </source>
</evidence>
<evidence type="ECO:0000256" key="1">
    <source>
        <dbReference type="SAM" id="MobiDB-lite"/>
    </source>
</evidence>
<dbReference type="GO" id="GO:0016717">
    <property type="term" value="F:oxidoreductase activity, acting on paired donors, with oxidation of a pair of donors resulting in the reduction of molecular oxygen to two molecules of water"/>
    <property type="evidence" value="ECO:0007669"/>
    <property type="project" value="TreeGrafter"/>
</dbReference>
<dbReference type="InterPro" id="IPR012171">
    <property type="entry name" value="Fatty_acid_desaturase"/>
</dbReference>
<keyword evidence="2" id="KW-0812">Transmembrane</keyword>
<dbReference type="PANTHER" id="PTHR19353">
    <property type="entry name" value="FATTY ACID DESATURASE 2"/>
    <property type="match status" value="1"/>
</dbReference>
<organism evidence="4 5">
    <name type="scientific">Actinia tenebrosa</name>
    <name type="common">Australian red waratah sea anemone</name>
    <dbReference type="NCBI Taxonomy" id="6105"/>
    <lineage>
        <taxon>Eukaryota</taxon>
        <taxon>Metazoa</taxon>
        <taxon>Cnidaria</taxon>
        <taxon>Anthozoa</taxon>
        <taxon>Hexacorallia</taxon>
        <taxon>Actiniaria</taxon>
        <taxon>Actiniidae</taxon>
        <taxon>Actinia</taxon>
    </lineage>
</organism>
<feature type="transmembrane region" description="Helical" evidence="2">
    <location>
        <begin position="81"/>
        <end position="104"/>
    </location>
</feature>
<name>A0A6P8I8M8_ACTTE</name>
<dbReference type="OrthoDB" id="8734935at2759"/>
<dbReference type="AlphaFoldDB" id="A0A6P8I8M8"/>
<feature type="transmembrane region" description="Helical" evidence="2">
    <location>
        <begin position="168"/>
        <end position="185"/>
    </location>
</feature>
<keyword evidence="4" id="KW-1185">Reference proteome</keyword>
<protein>
    <submittedName>
        <fullName evidence="5">Fatty acid desaturase 6-like</fullName>
    </submittedName>
</protein>
<dbReference type="GO" id="GO:0016020">
    <property type="term" value="C:membrane"/>
    <property type="evidence" value="ECO:0007669"/>
    <property type="project" value="TreeGrafter"/>
</dbReference>
<gene>
    <name evidence="5" type="primary">LOC116299837</name>
</gene>
<dbReference type="Pfam" id="PF00487">
    <property type="entry name" value="FA_desaturase"/>
    <property type="match status" value="1"/>
</dbReference>
<dbReference type="Proteomes" id="UP000515163">
    <property type="component" value="Unplaced"/>
</dbReference>
<dbReference type="GO" id="GO:0006629">
    <property type="term" value="P:lipid metabolic process"/>
    <property type="evidence" value="ECO:0007669"/>
    <property type="project" value="InterPro"/>
</dbReference>
<feature type="compositionally biased region" description="Polar residues" evidence="1">
    <location>
        <begin position="11"/>
        <end position="26"/>
    </location>
</feature>
<dbReference type="PANTHER" id="PTHR19353:SF13">
    <property type="entry name" value="FATTY ACID DESATURASE 6"/>
    <property type="match status" value="1"/>
</dbReference>